<dbReference type="Pfam" id="PF03061">
    <property type="entry name" value="4HBT"/>
    <property type="match status" value="1"/>
</dbReference>
<dbReference type="NCBIfam" id="TIGR00369">
    <property type="entry name" value="unchar_dom_1"/>
    <property type="match status" value="1"/>
</dbReference>
<organism evidence="4 5">
    <name type="scientific">Zalerion maritima</name>
    <dbReference type="NCBI Taxonomy" id="339359"/>
    <lineage>
        <taxon>Eukaryota</taxon>
        <taxon>Fungi</taxon>
        <taxon>Dikarya</taxon>
        <taxon>Ascomycota</taxon>
        <taxon>Pezizomycotina</taxon>
        <taxon>Sordariomycetes</taxon>
        <taxon>Lulworthiomycetidae</taxon>
        <taxon>Lulworthiales</taxon>
        <taxon>Lulworthiaceae</taxon>
        <taxon>Zalerion</taxon>
    </lineage>
</organism>
<reference evidence="4" key="1">
    <citation type="submission" date="2022-07" db="EMBL/GenBank/DDBJ databases">
        <title>Draft genome sequence of Zalerion maritima ATCC 34329, a (micro)plastics degrading marine fungus.</title>
        <authorList>
            <person name="Paco A."/>
            <person name="Goncalves M.F.M."/>
            <person name="Rocha-Santos T.A.P."/>
            <person name="Alves A."/>
        </authorList>
    </citation>
    <scope>NUCLEOTIDE SEQUENCE</scope>
    <source>
        <strain evidence="4">ATCC 34329</strain>
    </source>
</reference>
<gene>
    <name evidence="4" type="ORF">MKZ38_005363</name>
</gene>
<comment type="similarity">
    <text evidence="1">Belongs to the thioesterase PaaI family.</text>
</comment>
<evidence type="ECO:0000256" key="1">
    <source>
        <dbReference type="ARBA" id="ARBA00008324"/>
    </source>
</evidence>
<dbReference type="GO" id="GO:0047617">
    <property type="term" value="F:fatty acyl-CoA hydrolase activity"/>
    <property type="evidence" value="ECO:0007669"/>
    <property type="project" value="InterPro"/>
</dbReference>
<dbReference type="PANTHER" id="PTHR21660">
    <property type="entry name" value="THIOESTERASE SUPERFAMILY MEMBER-RELATED"/>
    <property type="match status" value="1"/>
</dbReference>
<dbReference type="Proteomes" id="UP001201980">
    <property type="component" value="Unassembled WGS sequence"/>
</dbReference>
<evidence type="ECO:0000256" key="2">
    <source>
        <dbReference type="ARBA" id="ARBA00022801"/>
    </source>
</evidence>
<accession>A0AAD5WW75</accession>
<sequence length="186" mass="20249">MGQDGTTGAEDAVYSSLGPLMGVVGDKRARLFVEMAREQTAKTPDWFASLLPHVKLVSSTPSLTSELETHPHPSILFQYVVQPSHCNRLGNLHGGSTATLFDWCTTIPLALISKPGFWLFMGVTRTLNVTYLRPVPAGTQVDIHCEILQVGKRLCTVKGVMKRSDDGTIVAVCEHGKFNTDPSVKV</sequence>
<dbReference type="EMBL" id="JAKWBI020000031">
    <property type="protein sequence ID" value="KAJ2905487.1"/>
    <property type="molecule type" value="Genomic_DNA"/>
</dbReference>
<feature type="domain" description="Thioesterase" evidence="3">
    <location>
        <begin position="90"/>
        <end position="168"/>
    </location>
</feature>
<dbReference type="InterPro" id="IPR029069">
    <property type="entry name" value="HotDog_dom_sf"/>
</dbReference>
<dbReference type="SUPFAM" id="SSF54637">
    <property type="entry name" value="Thioesterase/thiol ester dehydrase-isomerase"/>
    <property type="match status" value="1"/>
</dbReference>
<dbReference type="InterPro" id="IPR006683">
    <property type="entry name" value="Thioestr_dom"/>
</dbReference>
<evidence type="ECO:0000313" key="5">
    <source>
        <dbReference type="Proteomes" id="UP001201980"/>
    </source>
</evidence>
<dbReference type="InterPro" id="IPR039298">
    <property type="entry name" value="ACOT13"/>
</dbReference>
<evidence type="ECO:0000313" key="4">
    <source>
        <dbReference type="EMBL" id="KAJ2905487.1"/>
    </source>
</evidence>
<proteinExistence type="inferred from homology"/>
<dbReference type="Gene3D" id="3.10.129.10">
    <property type="entry name" value="Hotdog Thioesterase"/>
    <property type="match status" value="1"/>
</dbReference>
<dbReference type="AlphaFoldDB" id="A0AAD5WW75"/>
<name>A0AAD5WW75_9PEZI</name>
<evidence type="ECO:0000259" key="3">
    <source>
        <dbReference type="Pfam" id="PF03061"/>
    </source>
</evidence>
<dbReference type="PANTHER" id="PTHR21660:SF1">
    <property type="entry name" value="ACYL-COENZYME A THIOESTERASE 13"/>
    <property type="match status" value="1"/>
</dbReference>
<dbReference type="InterPro" id="IPR003736">
    <property type="entry name" value="PAAI_dom"/>
</dbReference>
<comment type="caution">
    <text evidence="4">The sequence shown here is derived from an EMBL/GenBank/DDBJ whole genome shotgun (WGS) entry which is preliminary data.</text>
</comment>
<dbReference type="CDD" id="cd03443">
    <property type="entry name" value="PaaI_thioesterase"/>
    <property type="match status" value="1"/>
</dbReference>
<protein>
    <recommendedName>
        <fullName evidence="3">Thioesterase domain-containing protein</fullName>
    </recommendedName>
</protein>
<keyword evidence="5" id="KW-1185">Reference proteome</keyword>
<keyword evidence="2" id="KW-0378">Hydrolase</keyword>